<dbReference type="PROSITE" id="PS51257">
    <property type="entry name" value="PROKAR_LIPOPROTEIN"/>
    <property type="match status" value="1"/>
</dbReference>
<accession>A0ABV4LWQ0</accession>
<comment type="caution">
    <text evidence="2">The sequence shown here is derived from an EMBL/GenBank/DDBJ whole genome shotgun (WGS) entry which is preliminary data.</text>
</comment>
<dbReference type="Gene3D" id="3.30.310.70">
    <property type="entry name" value="TT1751-like domain"/>
    <property type="match status" value="2"/>
</dbReference>
<keyword evidence="3" id="KW-1185">Reference proteome</keyword>
<dbReference type="InterPro" id="IPR035923">
    <property type="entry name" value="TT1751-like_sf"/>
</dbReference>
<protein>
    <submittedName>
        <fullName evidence="2">DUF302 domain-containing protein</fullName>
    </submittedName>
</protein>
<dbReference type="InterPro" id="IPR005180">
    <property type="entry name" value="DUF302"/>
</dbReference>
<dbReference type="PANTHER" id="PTHR38342">
    <property type="entry name" value="SLR5037 PROTEIN"/>
    <property type="match status" value="1"/>
</dbReference>
<dbReference type="EMBL" id="JBGOOW010000020">
    <property type="protein sequence ID" value="MEZ8182225.1"/>
    <property type="molecule type" value="Genomic_DNA"/>
</dbReference>
<proteinExistence type="predicted"/>
<organism evidence="2 3">
    <name type="scientific">Vibrio splendidus</name>
    <dbReference type="NCBI Taxonomy" id="29497"/>
    <lineage>
        <taxon>Bacteria</taxon>
        <taxon>Pseudomonadati</taxon>
        <taxon>Pseudomonadota</taxon>
        <taxon>Gammaproteobacteria</taxon>
        <taxon>Vibrionales</taxon>
        <taxon>Vibrionaceae</taxon>
        <taxon>Vibrio</taxon>
    </lineage>
</organism>
<evidence type="ECO:0000259" key="1">
    <source>
        <dbReference type="Pfam" id="PF03625"/>
    </source>
</evidence>
<name>A0ABV4LWQ0_VIBSP</name>
<dbReference type="Pfam" id="PF03625">
    <property type="entry name" value="DUF302"/>
    <property type="match status" value="2"/>
</dbReference>
<gene>
    <name evidence="2" type="ORF">ACED33_16185</name>
</gene>
<dbReference type="PANTHER" id="PTHR38342:SF2">
    <property type="entry name" value="INNER MEMBRANE OR EXPORTED"/>
    <property type="match status" value="1"/>
</dbReference>
<dbReference type="SUPFAM" id="SSF103247">
    <property type="entry name" value="TT1751-like"/>
    <property type="match status" value="2"/>
</dbReference>
<feature type="domain" description="DUF302" evidence="1">
    <location>
        <begin position="195"/>
        <end position="247"/>
    </location>
</feature>
<evidence type="ECO:0000313" key="3">
    <source>
        <dbReference type="Proteomes" id="UP001569200"/>
    </source>
</evidence>
<dbReference type="RefSeq" id="WP_371691043.1">
    <property type="nucleotide sequence ID" value="NZ_JBGONW010000024.1"/>
</dbReference>
<reference evidence="2 3" key="1">
    <citation type="submission" date="2024-06" db="EMBL/GenBank/DDBJ databases">
        <authorList>
            <person name="Steensen K."/>
            <person name="Seneca J."/>
            <person name="Bartlau N."/>
            <person name="Yu A.X."/>
            <person name="Polz M.F."/>
        </authorList>
    </citation>
    <scope>NUCLEOTIDE SEQUENCE [LARGE SCALE GENOMIC DNA]</scope>
    <source>
        <strain evidence="2 3">1F145</strain>
    </source>
</reference>
<dbReference type="Proteomes" id="UP001569200">
    <property type="component" value="Unassembled WGS sequence"/>
</dbReference>
<feature type="domain" description="DUF302" evidence="1">
    <location>
        <begin position="53"/>
        <end position="112"/>
    </location>
</feature>
<sequence length="249" mass="28257">MRKLIFLALSCTLLVGCSFNKIFEGKYQLVDDYIEIIDSNIKDLPQLSNVIAIDHSRLANQAEEPLLPSKVIMFHDPVLESSLIEKERLIALDMPLKILVYMDENGDSNVIWNQTRYFEERYNVSFTVEEKQQYDEAMSDVLNGVPESALNSFTSDKMAQNDVITIESELSLEETIRKALEVISRNDDVTILKEIDYQKLAAQNDVKLPPTYLIMYGAPSPGGKAMKQAQTLGLDAFPQKLLVWQNEMG</sequence>
<dbReference type="CDD" id="cd14797">
    <property type="entry name" value="DUF302"/>
    <property type="match status" value="1"/>
</dbReference>
<evidence type="ECO:0000313" key="2">
    <source>
        <dbReference type="EMBL" id="MEZ8182225.1"/>
    </source>
</evidence>